<sequence length="106" mass="12353">MAVHGGAKVWAHRGHRSHAWKALQKIDKRAYSLIHQGHKPCPSCLKVRTLKVERRSGEQWEVWCCRTTAMTMECDPWFLSPLFLFCFSLLLFLLFPFLPRSPKLSV</sequence>
<accession>A0A8A1LKB5</accession>
<reference evidence="2" key="1">
    <citation type="submission" date="2021-01" db="EMBL/GenBank/DDBJ databases">
        <title>Chromosome-level genome assembly of a human fungal pathogen reveals clustering of transcriptionally co-regulated genes.</title>
        <authorList>
            <person name="Voorhies M."/>
            <person name="Cohen S."/>
            <person name="Shea T.P."/>
            <person name="Petrus S."/>
            <person name="Munoz J.F."/>
            <person name="Poplawski S."/>
            <person name="Goldman W.E."/>
            <person name="Michael T."/>
            <person name="Cuomo C.A."/>
            <person name="Sil A."/>
            <person name="Beyhan S."/>
        </authorList>
    </citation>
    <scope>NUCLEOTIDE SEQUENCE</scope>
    <source>
        <strain evidence="2">H88</strain>
    </source>
</reference>
<organism evidence="2 3">
    <name type="scientific">Ajellomyces capsulatus (strain H88)</name>
    <name type="common">Darling's disease fungus</name>
    <name type="synonym">Histoplasma capsulatum</name>
    <dbReference type="NCBI Taxonomy" id="544711"/>
    <lineage>
        <taxon>Eukaryota</taxon>
        <taxon>Fungi</taxon>
        <taxon>Dikarya</taxon>
        <taxon>Ascomycota</taxon>
        <taxon>Pezizomycotina</taxon>
        <taxon>Eurotiomycetes</taxon>
        <taxon>Eurotiomycetidae</taxon>
        <taxon>Onygenales</taxon>
        <taxon>Ajellomycetaceae</taxon>
        <taxon>Histoplasma</taxon>
    </lineage>
</organism>
<evidence type="ECO:0000256" key="1">
    <source>
        <dbReference type="SAM" id="Phobius"/>
    </source>
</evidence>
<protein>
    <submittedName>
        <fullName evidence="2">Uncharacterized protein</fullName>
    </submittedName>
</protein>
<gene>
    <name evidence="2" type="ORF">I7I53_08657</name>
</gene>
<evidence type="ECO:0000313" key="2">
    <source>
        <dbReference type="EMBL" id="QSS52894.1"/>
    </source>
</evidence>
<dbReference type="AlphaFoldDB" id="A0A8A1LKB5"/>
<proteinExistence type="predicted"/>
<dbReference type="Proteomes" id="UP000663419">
    <property type="component" value="Chromosome 2"/>
</dbReference>
<evidence type="ECO:0000313" key="3">
    <source>
        <dbReference type="Proteomes" id="UP000663419"/>
    </source>
</evidence>
<dbReference type="EMBL" id="CP069103">
    <property type="protein sequence ID" value="QSS52894.1"/>
    <property type="molecule type" value="Genomic_DNA"/>
</dbReference>
<feature type="transmembrane region" description="Helical" evidence="1">
    <location>
        <begin position="77"/>
        <end position="98"/>
    </location>
</feature>
<keyword evidence="1" id="KW-1133">Transmembrane helix</keyword>
<name>A0A8A1LKB5_AJEC8</name>
<dbReference type="VEuPathDB" id="FungiDB:I7I53_08657"/>
<keyword evidence="1" id="KW-0472">Membrane</keyword>
<keyword evidence="1" id="KW-0812">Transmembrane</keyword>